<evidence type="ECO:0000256" key="1">
    <source>
        <dbReference type="SAM" id="MobiDB-lite"/>
    </source>
</evidence>
<dbReference type="Proteomes" id="UP000053647">
    <property type="component" value="Unassembled WGS sequence"/>
</dbReference>
<gene>
    <name evidence="2" type="ORF">PAXINDRAFT_102546</name>
</gene>
<evidence type="ECO:0000313" key="3">
    <source>
        <dbReference type="Proteomes" id="UP000053647"/>
    </source>
</evidence>
<dbReference type="AlphaFoldDB" id="A0A0C9SNW0"/>
<organism evidence="2 3">
    <name type="scientific">Paxillus involutus ATCC 200175</name>
    <dbReference type="NCBI Taxonomy" id="664439"/>
    <lineage>
        <taxon>Eukaryota</taxon>
        <taxon>Fungi</taxon>
        <taxon>Dikarya</taxon>
        <taxon>Basidiomycota</taxon>
        <taxon>Agaricomycotina</taxon>
        <taxon>Agaricomycetes</taxon>
        <taxon>Agaricomycetidae</taxon>
        <taxon>Boletales</taxon>
        <taxon>Paxilineae</taxon>
        <taxon>Paxillaceae</taxon>
        <taxon>Paxillus</taxon>
    </lineage>
</organism>
<dbReference type="OrthoDB" id="436496at2759"/>
<keyword evidence="3" id="KW-1185">Reference proteome</keyword>
<protein>
    <submittedName>
        <fullName evidence="2">Uncharacterized protein</fullName>
    </submittedName>
</protein>
<evidence type="ECO:0000313" key="2">
    <source>
        <dbReference type="EMBL" id="KIJ08479.1"/>
    </source>
</evidence>
<accession>A0A0C9SNW0</accession>
<reference evidence="2 3" key="1">
    <citation type="submission" date="2014-06" db="EMBL/GenBank/DDBJ databases">
        <authorList>
            <consortium name="DOE Joint Genome Institute"/>
            <person name="Kuo A."/>
            <person name="Kohler A."/>
            <person name="Nagy L.G."/>
            <person name="Floudas D."/>
            <person name="Copeland A."/>
            <person name="Barry K.W."/>
            <person name="Cichocki N."/>
            <person name="Veneault-Fourrey C."/>
            <person name="LaButti K."/>
            <person name="Lindquist E.A."/>
            <person name="Lipzen A."/>
            <person name="Lundell T."/>
            <person name="Morin E."/>
            <person name="Murat C."/>
            <person name="Sun H."/>
            <person name="Tunlid A."/>
            <person name="Henrissat B."/>
            <person name="Grigoriev I.V."/>
            <person name="Hibbett D.S."/>
            <person name="Martin F."/>
            <person name="Nordberg H.P."/>
            <person name="Cantor M.N."/>
            <person name="Hua S.X."/>
        </authorList>
    </citation>
    <scope>NUCLEOTIDE SEQUENCE [LARGE SCALE GENOMIC DNA]</scope>
    <source>
        <strain evidence="2 3">ATCC 200175</strain>
    </source>
</reference>
<sequence>MGDNLITFERRLSAFQEYAFIVMDMAGKVASTCAGITSSLLKPRNAFGFTTPFESEGGVGKYQGEPIIIMAALPASRDQLSGGENCSNPTREAVWISADHSWIAQKLGELRPALLTDSRLLQLIVPLMGITGDFTLRASPNVLASKTSCPSRELSWYQFDAVPGDVGWLRGTGDGENEVGGHVYDIILVLLTCEPEVLLPLVMRAARYRDDDTRGSSLGTMTIHLFSRSPLLSSTLPTAEIQQRLTVDVKQHAGRLSKDMFRESGFKDGREGHTQEQPERKTKDIDCTSSSTPEPEPTDSAPHAERRRMRVHKRYIEANAPCHLDLSSSSSERVYRGTWESVSSEVRQLEVGSA</sequence>
<feature type="region of interest" description="Disordered" evidence="1">
    <location>
        <begin position="260"/>
        <end position="354"/>
    </location>
</feature>
<proteinExistence type="predicted"/>
<reference evidence="3" key="2">
    <citation type="submission" date="2015-01" db="EMBL/GenBank/DDBJ databases">
        <title>Evolutionary Origins and Diversification of the Mycorrhizal Mutualists.</title>
        <authorList>
            <consortium name="DOE Joint Genome Institute"/>
            <consortium name="Mycorrhizal Genomics Consortium"/>
            <person name="Kohler A."/>
            <person name="Kuo A."/>
            <person name="Nagy L.G."/>
            <person name="Floudas D."/>
            <person name="Copeland A."/>
            <person name="Barry K.W."/>
            <person name="Cichocki N."/>
            <person name="Veneault-Fourrey C."/>
            <person name="LaButti K."/>
            <person name="Lindquist E.A."/>
            <person name="Lipzen A."/>
            <person name="Lundell T."/>
            <person name="Morin E."/>
            <person name="Murat C."/>
            <person name="Riley R."/>
            <person name="Ohm R."/>
            <person name="Sun H."/>
            <person name="Tunlid A."/>
            <person name="Henrissat B."/>
            <person name="Grigoriev I.V."/>
            <person name="Hibbett D.S."/>
            <person name="Martin F."/>
        </authorList>
    </citation>
    <scope>NUCLEOTIDE SEQUENCE [LARGE SCALE GENOMIC DNA]</scope>
    <source>
        <strain evidence="3">ATCC 200175</strain>
    </source>
</reference>
<dbReference type="EMBL" id="KN819613">
    <property type="protein sequence ID" value="KIJ08479.1"/>
    <property type="molecule type" value="Genomic_DNA"/>
</dbReference>
<dbReference type="HOGENOM" id="CLU_783251_0_0_1"/>
<feature type="compositionally biased region" description="Basic and acidic residues" evidence="1">
    <location>
        <begin position="260"/>
        <end position="286"/>
    </location>
</feature>
<name>A0A0C9SNW0_PAXIN</name>